<reference evidence="1 2" key="1">
    <citation type="submission" date="2020-03" db="EMBL/GenBank/DDBJ databases">
        <title>Rubrivivax benzoatilyticus JA2 (sequenced after 10 years sub-culturing).</title>
        <authorList>
            <person name="Gupta D."/>
            <person name="Chintalapati S."/>
            <person name="Chintalapati V.R."/>
        </authorList>
    </citation>
    <scope>NUCLEOTIDE SEQUENCE [LARGE SCALE GENOMIC DNA]</scope>
    <source>
        <strain evidence="1 2">JA2-Mal</strain>
    </source>
</reference>
<accession>A0ABX0HX05</accession>
<proteinExistence type="predicted"/>
<evidence type="ECO:0000313" key="2">
    <source>
        <dbReference type="Proteomes" id="UP000802098"/>
    </source>
</evidence>
<organism evidence="1 2">
    <name type="scientific">Rubrivivax benzoatilyticus</name>
    <dbReference type="NCBI Taxonomy" id="316997"/>
    <lineage>
        <taxon>Bacteria</taxon>
        <taxon>Pseudomonadati</taxon>
        <taxon>Pseudomonadota</taxon>
        <taxon>Betaproteobacteria</taxon>
        <taxon>Burkholderiales</taxon>
        <taxon>Sphaerotilaceae</taxon>
        <taxon>Rubrivivax</taxon>
    </lineage>
</organism>
<evidence type="ECO:0000313" key="1">
    <source>
        <dbReference type="EMBL" id="NHK98337.1"/>
    </source>
</evidence>
<comment type="caution">
    <text evidence="1">The sequence shown here is derived from an EMBL/GenBank/DDBJ whole genome shotgun (WGS) entry which is preliminary data.</text>
</comment>
<protein>
    <submittedName>
        <fullName evidence="1">Uncharacterized protein</fullName>
    </submittedName>
</protein>
<keyword evidence="2" id="KW-1185">Reference proteome</keyword>
<dbReference type="RefSeq" id="WP_009857444.1">
    <property type="nucleotide sequence ID" value="NZ_JAAOCD010000003.1"/>
</dbReference>
<dbReference type="EMBL" id="JAAOCD010000003">
    <property type="protein sequence ID" value="NHK98337.1"/>
    <property type="molecule type" value="Genomic_DNA"/>
</dbReference>
<dbReference type="Proteomes" id="UP000802098">
    <property type="component" value="Unassembled WGS sequence"/>
</dbReference>
<gene>
    <name evidence="1" type="ORF">G7087_08120</name>
</gene>
<name>A0ABX0HX05_9BURK</name>
<sequence>MAIRYLKTHAVLEGHVGAEDAEALVAWIRRRKAPAVHLGDCEHLHAAVLQVLLALRPAVKVPPRERWLAAALGV</sequence>